<evidence type="ECO:0000256" key="3">
    <source>
        <dbReference type="SAM" id="MobiDB-lite"/>
    </source>
</evidence>
<dbReference type="AlphaFoldDB" id="A0A8J4SUG6"/>
<dbReference type="OrthoDB" id="4983at2759"/>
<dbReference type="PANTHER" id="PTHR46229">
    <property type="entry name" value="BOLA TRANSCRIPTION REGULATOR"/>
    <property type="match status" value="1"/>
</dbReference>
<dbReference type="InterPro" id="IPR002634">
    <property type="entry name" value="BolA"/>
</dbReference>
<proteinExistence type="inferred from homology"/>
<dbReference type="GO" id="GO:0005739">
    <property type="term" value="C:mitochondrion"/>
    <property type="evidence" value="ECO:0007669"/>
    <property type="project" value="TreeGrafter"/>
</dbReference>
<keyword evidence="4" id="KW-0131">Cell cycle</keyword>
<reference evidence="4" key="1">
    <citation type="submission" date="2019-05" db="EMBL/GenBank/DDBJ databases">
        <title>Annotation for the trematode Paragonimus heterotremus.</title>
        <authorList>
            <person name="Choi Y.-J."/>
        </authorList>
    </citation>
    <scope>NUCLEOTIDE SEQUENCE</scope>
    <source>
        <strain evidence="4">LC</strain>
    </source>
</reference>
<protein>
    <submittedName>
        <fullName evidence="4">Stress response and cell division protein BolA</fullName>
    </submittedName>
</protein>
<dbReference type="PANTHER" id="PTHR46229:SF2">
    <property type="entry name" value="BOLA-LIKE PROTEIN 1"/>
    <property type="match status" value="1"/>
</dbReference>
<comment type="similarity">
    <text evidence="1 2">Belongs to the BolA/IbaG family.</text>
</comment>
<sequence length="127" mass="14721">MYSCLLYTTRFYATLSRRFSSTVGPVEVRIRSVLTDRFKPIHLKVTNESRKHSRLTGLETHFKITIVSQQFEELSLMERQRLIYKVLKDEFESGLHALSINAKSSKELFDEIPSPPCPSQRPNKSSD</sequence>
<dbReference type="Proteomes" id="UP000748531">
    <property type="component" value="Unassembled WGS sequence"/>
</dbReference>
<evidence type="ECO:0000313" key="5">
    <source>
        <dbReference type="Proteomes" id="UP000748531"/>
    </source>
</evidence>
<organism evidence="4 5">
    <name type="scientific">Paragonimus heterotremus</name>
    <dbReference type="NCBI Taxonomy" id="100268"/>
    <lineage>
        <taxon>Eukaryota</taxon>
        <taxon>Metazoa</taxon>
        <taxon>Spiralia</taxon>
        <taxon>Lophotrochozoa</taxon>
        <taxon>Platyhelminthes</taxon>
        <taxon>Trematoda</taxon>
        <taxon>Digenea</taxon>
        <taxon>Plagiorchiida</taxon>
        <taxon>Troglotremata</taxon>
        <taxon>Troglotrematidae</taxon>
        <taxon>Paragonimus</taxon>
    </lineage>
</organism>
<feature type="region of interest" description="Disordered" evidence="3">
    <location>
        <begin position="108"/>
        <end position="127"/>
    </location>
</feature>
<comment type="caution">
    <text evidence="4">The sequence shown here is derived from an EMBL/GenBank/DDBJ whole genome shotgun (WGS) entry which is preliminary data.</text>
</comment>
<accession>A0A8J4SUG6</accession>
<keyword evidence="5" id="KW-1185">Reference proteome</keyword>
<dbReference type="GO" id="GO:0051301">
    <property type="term" value="P:cell division"/>
    <property type="evidence" value="ECO:0007669"/>
    <property type="project" value="UniProtKB-KW"/>
</dbReference>
<keyword evidence="4" id="KW-0132">Cell division</keyword>
<dbReference type="InterPro" id="IPR036065">
    <property type="entry name" value="BolA-like_sf"/>
</dbReference>
<evidence type="ECO:0000256" key="2">
    <source>
        <dbReference type="RuleBase" id="RU003860"/>
    </source>
</evidence>
<dbReference type="SUPFAM" id="SSF82657">
    <property type="entry name" value="BolA-like"/>
    <property type="match status" value="1"/>
</dbReference>
<dbReference type="EMBL" id="LUCH01005166">
    <property type="protein sequence ID" value="KAF5398291.1"/>
    <property type="molecule type" value="Genomic_DNA"/>
</dbReference>
<dbReference type="Pfam" id="PF01722">
    <property type="entry name" value="BolA"/>
    <property type="match status" value="1"/>
</dbReference>
<evidence type="ECO:0000313" key="4">
    <source>
        <dbReference type="EMBL" id="KAF5398291.1"/>
    </source>
</evidence>
<name>A0A8J4SUG6_9TREM</name>
<dbReference type="Gene3D" id="3.30.300.90">
    <property type="entry name" value="BolA-like"/>
    <property type="match status" value="1"/>
</dbReference>
<gene>
    <name evidence="4" type="ORF">PHET_08107</name>
</gene>
<evidence type="ECO:0000256" key="1">
    <source>
        <dbReference type="ARBA" id="ARBA00005578"/>
    </source>
</evidence>
<dbReference type="InterPro" id="IPR050961">
    <property type="entry name" value="BolA/IbaG_stress_morph_reg"/>
</dbReference>